<protein>
    <recommendedName>
        <fullName evidence="4">HTH araC/xylS-type domain-containing protein</fullName>
    </recommendedName>
</protein>
<evidence type="ECO:0000256" key="2">
    <source>
        <dbReference type="ARBA" id="ARBA00023125"/>
    </source>
</evidence>
<dbReference type="SUPFAM" id="SSF46689">
    <property type="entry name" value="Homeodomain-like"/>
    <property type="match status" value="1"/>
</dbReference>
<sequence>MGGVERNVEQREALILQALDEIWFKLRDAAPFAAVVDHSQVRPEWESDCRLIAVTGGQGKLITGDRQIPLKSGMVYMSAPGEKLRVCADSAYRLEMYLFRFQALVPDAHEGAALQLPRRMADFPLLGEPTPYPASALISLCKTICVCRNSLDPLERFRGQAVFEDLLHRLFKESMSGTDQELDAALETVRTYIEQHYEKELTVKKLAEMSRISPRHLMRLFKENYGMTIGEYTKELKRAGKRPTNILARSSLGERYRMPDTASHRFG</sequence>
<dbReference type="EMBL" id="NMUQ01000002">
    <property type="protein sequence ID" value="OXM14836.1"/>
    <property type="molecule type" value="Genomic_DNA"/>
</dbReference>
<dbReference type="Gene3D" id="1.10.10.60">
    <property type="entry name" value="Homeodomain-like"/>
    <property type="match status" value="1"/>
</dbReference>
<dbReference type="Pfam" id="PF00165">
    <property type="entry name" value="HTH_AraC"/>
    <property type="match status" value="1"/>
</dbReference>
<keyword evidence="2" id="KW-0238">DNA-binding</keyword>
<keyword evidence="3" id="KW-0804">Transcription</keyword>
<feature type="domain" description="HTH araC/xylS-type" evidence="4">
    <location>
        <begin position="187"/>
        <end position="237"/>
    </location>
</feature>
<dbReference type="OrthoDB" id="2461801at2"/>
<dbReference type="SUPFAM" id="SSF51215">
    <property type="entry name" value="Regulatory protein AraC"/>
    <property type="match status" value="1"/>
</dbReference>
<gene>
    <name evidence="5" type="ORF">CGZ75_18380</name>
</gene>
<name>A0A229NXU2_9BACL</name>
<dbReference type="PANTHER" id="PTHR46796">
    <property type="entry name" value="HTH-TYPE TRANSCRIPTIONAL ACTIVATOR RHAS-RELATED"/>
    <property type="match status" value="1"/>
</dbReference>
<dbReference type="Proteomes" id="UP000215145">
    <property type="component" value="Unassembled WGS sequence"/>
</dbReference>
<dbReference type="AlphaFoldDB" id="A0A229NXU2"/>
<evidence type="ECO:0000313" key="6">
    <source>
        <dbReference type="Proteomes" id="UP000215145"/>
    </source>
</evidence>
<evidence type="ECO:0000313" key="5">
    <source>
        <dbReference type="EMBL" id="OXM14836.1"/>
    </source>
</evidence>
<evidence type="ECO:0000259" key="4">
    <source>
        <dbReference type="PROSITE" id="PS01124"/>
    </source>
</evidence>
<proteinExistence type="predicted"/>
<evidence type="ECO:0000256" key="1">
    <source>
        <dbReference type="ARBA" id="ARBA00023015"/>
    </source>
</evidence>
<dbReference type="InterPro" id="IPR009057">
    <property type="entry name" value="Homeodomain-like_sf"/>
</dbReference>
<comment type="caution">
    <text evidence="5">The sequence shown here is derived from an EMBL/GenBank/DDBJ whole genome shotgun (WGS) entry which is preliminary data.</text>
</comment>
<evidence type="ECO:0000256" key="3">
    <source>
        <dbReference type="ARBA" id="ARBA00023163"/>
    </source>
</evidence>
<dbReference type="InterPro" id="IPR018060">
    <property type="entry name" value="HTH_AraC"/>
</dbReference>
<reference evidence="5 6" key="1">
    <citation type="submission" date="2017-07" db="EMBL/GenBank/DDBJ databases">
        <title>Paenibacillus herberti R33 genome sequencing and assembly.</title>
        <authorList>
            <person name="Su W."/>
        </authorList>
    </citation>
    <scope>NUCLEOTIDE SEQUENCE [LARGE SCALE GENOMIC DNA]</scope>
    <source>
        <strain evidence="5 6">R33</strain>
    </source>
</reference>
<dbReference type="InterPro" id="IPR037923">
    <property type="entry name" value="HTH-like"/>
</dbReference>
<accession>A0A229NXU2</accession>
<dbReference type="GO" id="GO:0003700">
    <property type="term" value="F:DNA-binding transcription factor activity"/>
    <property type="evidence" value="ECO:0007669"/>
    <property type="project" value="InterPro"/>
</dbReference>
<keyword evidence="1" id="KW-0805">Transcription regulation</keyword>
<keyword evidence="6" id="KW-1185">Reference proteome</keyword>
<dbReference type="InterPro" id="IPR050204">
    <property type="entry name" value="AraC_XylS_family_regulators"/>
</dbReference>
<dbReference type="PROSITE" id="PS01124">
    <property type="entry name" value="HTH_ARAC_FAMILY_2"/>
    <property type="match status" value="1"/>
</dbReference>
<dbReference type="GO" id="GO:0043565">
    <property type="term" value="F:sequence-specific DNA binding"/>
    <property type="evidence" value="ECO:0007669"/>
    <property type="project" value="InterPro"/>
</dbReference>
<dbReference type="PANTHER" id="PTHR46796:SF6">
    <property type="entry name" value="ARAC SUBFAMILY"/>
    <property type="match status" value="1"/>
</dbReference>
<organism evidence="5 6">
    <name type="scientific">Paenibacillus herberti</name>
    <dbReference type="NCBI Taxonomy" id="1619309"/>
    <lineage>
        <taxon>Bacteria</taxon>
        <taxon>Bacillati</taxon>
        <taxon>Bacillota</taxon>
        <taxon>Bacilli</taxon>
        <taxon>Bacillales</taxon>
        <taxon>Paenibacillaceae</taxon>
        <taxon>Paenibacillus</taxon>
    </lineage>
</organism>